<dbReference type="Proteomes" id="UP001652661">
    <property type="component" value="Chromosome 2R"/>
</dbReference>
<comment type="subcellular location">
    <subcellularLocation>
        <location evidence="1">Cell membrane</location>
        <topology evidence="1">Multi-pass membrane protein</topology>
    </subcellularLocation>
</comment>
<keyword evidence="10" id="KW-1185">Reference proteome</keyword>
<dbReference type="RefSeq" id="XP_017026951.1">
    <property type="nucleotide sequence ID" value="XM_017171462.2"/>
</dbReference>
<feature type="transmembrane region" description="Helical" evidence="8">
    <location>
        <begin position="561"/>
        <end position="583"/>
    </location>
</feature>
<evidence type="ECO:0000256" key="9">
    <source>
        <dbReference type="SAM" id="SignalP"/>
    </source>
</evidence>
<evidence type="ECO:0000256" key="6">
    <source>
        <dbReference type="ARBA" id="ARBA00023170"/>
    </source>
</evidence>
<dbReference type="InterPro" id="IPR052192">
    <property type="entry name" value="Insect_Ionotropic_Sensory_Rcpt"/>
</dbReference>
<gene>
    <name evidence="11" type="primary">Ir52d</name>
</gene>
<feature type="signal peptide" evidence="9">
    <location>
        <begin position="1"/>
        <end position="16"/>
    </location>
</feature>
<name>A0A6P4IVQ6_DROKI</name>
<evidence type="ECO:0000256" key="3">
    <source>
        <dbReference type="ARBA" id="ARBA00022692"/>
    </source>
</evidence>
<accession>A0A6P4IVQ6</accession>
<keyword evidence="5 8" id="KW-0472">Membrane</keyword>
<evidence type="ECO:0000256" key="2">
    <source>
        <dbReference type="ARBA" id="ARBA00022475"/>
    </source>
</evidence>
<feature type="chain" id="PRO_5028364492" evidence="9">
    <location>
        <begin position="17"/>
        <end position="597"/>
    </location>
</feature>
<keyword evidence="9" id="KW-0732">Signal</keyword>
<keyword evidence="3 8" id="KW-0812">Transmembrane</keyword>
<reference evidence="11" key="2">
    <citation type="submission" date="2025-08" db="UniProtKB">
        <authorList>
            <consortium name="RefSeq"/>
        </authorList>
    </citation>
    <scope>IDENTIFICATION</scope>
    <source>
        <strain evidence="11">14028-0561.14</strain>
        <tissue evidence="11">Whole fly</tissue>
    </source>
</reference>
<evidence type="ECO:0000256" key="7">
    <source>
        <dbReference type="ARBA" id="ARBA00023180"/>
    </source>
</evidence>
<keyword evidence="4 8" id="KW-1133">Transmembrane helix</keyword>
<evidence type="ECO:0000256" key="8">
    <source>
        <dbReference type="SAM" id="Phobius"/>
    </source>
</evidence>
<evidence type="ECO:0000256" key="5">
    <source>
        <dbReference type="ARBA" id="ARBA00023136"/>
    </source>
</evidence>
<keyword evidence="2" id="KW-1003">Cell membrane</keyword>
<dbReference type="AlphaFoldDB" id="A0A6P4IVQ6"/>
<evidence type="ECO:0000256" key="4">
    <source>
        <dbReference type="ARBA" id="ARBA00022989"/>
    </source>
</evidence>
<evidence type="ECO:0000256" key="1">
    <source>
        <dbReference type="ARBA" id="ARBA00004651"/>
    </source>
</evidence>
<proteinExistence type="predicted"/>
<dbReference type="GO" id="GO:0005886">
    <property type="term" value="C:plasma membrane"/>
    <property type="evidence" value="ECO:0007669"/>
    <property type="project" value="UniProtKB-SubCell"/>
</dbReference>
<evidence type="ECO:0000313" key="11">
    <source>
        <dbReference type="RefSeq" id="XP_017026951.1"/>
    </source>
</evidence>
<keyword evidence="6" id="KW-0675">Receptor</keyword>
<evidence type="ECO:0000313" key="10">
    <source>
        <dbReference type="Proteomes" id="UP001652661"/>
    </source>
</evidence>
<dbReference type="OrthoDB" id="7851868at2759"/>
<sequence>MVWRIILLLHLGYSGAELYLRGINESYTEQEERLLSLLLRLQQEEYYDTLMVYGEECPFHSLSRSLEVPAVMVPLGGTNYDWNFGSLTLILSCGFPAEREENHRTLMKLQLNRRIIHLQKDINVESVCNYYAKNEQYNIAVVREDFGRSGNIYVCRCFQKTKYIEVNLFSGRPIFFEQFRNMQGAAIKSLTDNLAPRSMAYRDPKTDQKKFKGYVANALNSFVEKVNATLAWQLDVAPPGKRIFFTNITKWTAEDLLDIGMSVDSTWDKWNLDTQTYPYLMCSYCFMVPLPDLLPYYEIYTYIVDLDVLAVIFVLFCIFSLLLIYGQQMSWQGLSLSRVLLNDRCFRGLLGQPFPFPLHSTKKLKLICFLLCFASLLTTTMYVAYLQAFLATPPPMPRLRSFKDLHNSRYTVAISLGEMDVLGFADNRRLQNVDPEKLEVFEDYVKFFHLRETFNNNYLFPVTDLRWSTYKEQQKIFASPVFYYTDAFCLSRFNFLSFPVRRHLPYRHLFEEHLQRLKEFGLLKHWQDRSFFDMVMLGLTPLEDFSPLPETDSIDLYDLSWIFGMYFAALGLCCCCFFVELWGSLNWWRRFKRWTTN</sequence>
<keyword evidence="7" id="KW-0325">Glycoprotein</keyword>
<feature type="transmembrane region" description="Helical" evidence="8">
    <location>
        <begin position="299"/>
        <end position="325"/>
    </location>
</feature>
<protein>
    <submittedName>
        <fullName evidence="11">Uncharacterized protein Ir52d</fullName>
    </submittedName>
</protein>
<dbReference type="PANTHER" id="PTHR42643:SF41">
    <property type="entry name" value="IONOTROPIC RECEPTOR 20A-RELATED"/>
    <property type="match status" value="1"/>
</dbReference>
<feature type="transmembrane region" description="Helical" evidence="8">
    <location>
        <begin position="366"/>
        <end position="390"/>
    </location>
</feature>
<organism evidence="10 11">
    <name type="scientific">Drosophila kikkawai</name>
    <name type="common">Fruit fly</name>
    <dbReference type="NCBI Taxonomy" id="30033"/>
    <lineage>
        <taxon>Eukaryota</taxon>
        <taxon>Metazoa</taxon>
        <taxon>Ecdysozoa</taxon>
        <taxon>Arthropoda</taxon>
        <taxon>Hexapoda</taxon>
        <taxon>Insecta</taxon>
        <taxon>Pterygota</taxon>
        <taxon>Neoptera</taxon>
        <taxon>Endopterygota</taxon>
        <taxon>Diptera</taxon>
        <taxon>Brachycera</taxon>
        <taxon>Muscomorpha</taxon>
        <taxon>Ephydroidea</taxon>
        <taxon>Drosophilidae</taxon>
        <taxon>Drosophila</taxon>
        <taxon>Sophophora</taxon>
    </lineage>
</organism>
<dbReference type="PANTHER" id="PTHR42643">
    <property type="entry name" value="IONOTROPIC RECEPTOR 20A-RELATED"/>
    <property type="match status" value="1"/>
</dbReference>
<reference evidence="10" key="1">
    <citation type="submission" date="2025-05" db="UniProtKB">
        <authorList>
            <consortium name="RefSeq"/>
        </authorList>
    </citation>
    <scope>NUCLEOTIDE SEQUENCE [LARGE SCALE GENOMIC DNA]</scope>
    <source>
        <strain evidence="10">14028-0561.14</strain>
    </source>
</reference>